<feature type="transmembrane region" description="Helical" evidence="1">
    <location>
        <begin position="26"/>
        <end position="49"/>
    </location>
</feature>
<feature type="transmembrane region" description="Helical" evidence="1">
    <location>
        <begin position="92"/>
        <end position="113"/>
    </location>
</feature>
<accession>A0ABZ1UJ92</accession>
<evidence type="ECO:0000256" key="1">
    <source>
        <dbReference type="SAM" id="Phobius"/>
    </source>
</evidence>
<keyword evidence="3" id="KW-1185">Reference proteome</keyword>
<sequence length="170" mass="17814">MQAAHTPVAAPPPPPRFAARVGRLRYLNLLAATVVGALVVLLLLCLALRTYPGGVAIMGVWMAAGMVIWQQIAAAVVSVWRLHDVGRSGLWALIWLMPYGGVVAMLYLLFAPGNAVPNRFGPVPAQPGAFDKVAGAVVLASLLALAVAGWWLGPLALVVAFMDGLMALGR</sequence>
<reference evidence="2 3" key="1">
    <citation type="journal article" date="2019" name="Int. J. Syst. Evol. Microbiol.">
        <title>The Draft Whole-Genome Sequence of the Antibiotic Producer Empedobacter haloabium ATCC 31962 Provides Indications for Its Taxonomic Reclassification.</title>
        <authorList>
            <person name="Miess H."/>
            <person name="Arlt P."/>
            <person name="Apel A.K."/>
            <person name="Weber T."/>
            <person name="Nieselt K."/>
            <person name="Hanssen F."/>
            <person name="Czemmel S."/>
            <person name="Nahnsen S."/>
            <person name="Gross H."/>
        </authorList>
    </citation>
    <scope>NUCLEOTIDE SEQUENCE [LARGE SCALE GENOMIC DNA]</scope>
    <source>
        <strain evidence="2 3">ATCC 31962</strain>
    </source>
</reference>
<proteinExistence type="predicted"/>
<keyword evidence="1" id="KW-1133">Transmembrane helix</keyword>
<feature type="transmembrane region" description="Helical" evidence="1">
    <location>
        <begin position="133"/>
        <end position="161"/>
    </location>
</feature>
<dbReference type="EMBL" id="CP136508">
    <property type="protein sequence ID" value="WUR12592.1"/>
    <property type="molecule type" value="Genomic_DNA"/>
</dbReference>
<gene>
    <name evidence="2" type="ORF">E7V67_023325</name>
</gene>
<dbReference type="PANTHER" id="PTHR34980">
    <property type="entry name" value="INNER MEMBRANE PROTEIN-RELATED-RELATED"/>
    <property type="match status" value="1"/>
</dbReference>
<evidence type="ECO:0000313" key="2">
    <source>
        <dbReference type="EMBL" id="WUR12592.1"/>
    </source>
</evidence>
<evidence type="ECO:0000313" key="3">
    <source>
        <dbReference type="Proteomes" id="UP000321323"/>
    </source>
</evidence>
<dbReference type="PANTHER" id="PTHR34980:SF3">
    <property type="entry name" value="BLR8105 PROTEIN"/>
    <property type="match status" value="1"/>
</dbReference>
<dbReference type="Pfam" id="PF05656">
    <property type="entry name" value="DUF805"/>
    <property type="match status" value="1"/>
</dbReference>
<protein>
    <submittedName>
        <fullName evidence="2">DUF805 domain-containing protein</fullName>
    </submittedName>
</protein>
<keyword evidence="1" id="KW-0472">Membrane</keyword>
<dbReference type="Proteomes" id="UP000321323">
    <property type="component" value="Chromosome"/>
</dbReference>
<organism evidence="2 3">
    <name type="scientific">[Empedobacter] haloabium</name>
    <dbReference type="NCBI Taxonomy" id="592317"/>
    <lineage>
        <taxon>Bacteria</taxon>
        <taxon>Pseudomonadati</taxon>
        <taxon>Pseudomonadota</taxon>
        <taxon>Betaproteobacteria</taxon>
        <taxon>Burkholderiales</taxon>
        <taxon>Oxalobacteraceae</taxon>
        <taxon>Telluria group</taxon>
        <taxon>Telluria group incertae sedis</taxon>
    </lineage>
</organism>
<dbReference type="InterPro" id="IPR008523">
    <property type="entry name" value="DUF805"/>
</dbReference>
<keyword evidence="1" id="KW-0812">Transmembrane</keyword>
<name>A0ABZ1UJ92_9BURK</name>
<feature type="transmembrane region" description="Helical" evidence="1">
    <location>
        <begin position="55"/>
        <end position="80"/>
    </location>
</feature>